<evidence type="ECO:0000313" key="1">
    <source>
        <dbReference type="EMBL" id="KAF2800207.1"/>
    </source>
</evidence>
<proteinExistence type="predicted"/>
<dbReference type="Proteomes" id="UP000799757">
    <property type="component" value="Unassembled WGS sequence"/>
</dbReference>
<dbReference type="EMBL" id="MU001751">
    <property type="protein sequence ID" value="KAF2800207.1"/>
    <property type="molecule type" value="Genomic_DNA"/>
</dbReference>
<gene>
    <name evidence="1" type="ORF">K505DRAFT_229214</name>
</gene>
<evidence type="ECO:0000313" key="2">
    <source>
        <dbReference type="Proteomes" id="UP000799757"/>
    </source>
</evidence>
<dbReference type="AlphaFoldDB" id="A0A6A6XX72"/>
<evidence type="ECO:0008006" key="3">
    <source>
        <dbReference type="Google" id="ProtNLM"/>
    </source>
</evidence>
<protein>
    <recommendedName>
        <fullName evidence="3">REJ domain-containing protein</fullName>
    </recommendedName>
</protein>
<organism evidence="1 2">
    <name type="scientific">Melanomma pulvis-pyrius CBS 109.77</name>
    <dbReference type="NCBI Taxonomy" id="1314802"/>
    <lineage>
        <taxon>Eukaryota</taxon>
        <taxon>Fungi</taxon>
        <taxon>Dikarya</taxon>
        <taxon>Ascomycota</taxon>
        <taxon>Pezizomycotina</taxon>
        <taxon>Dothideomycetes</taxon>
        <taxon>Pleosporomycetidae</taxon>
        <taxon>Pleosporales</taxon>
        <taxon>Melanommataceae</taxon>
        <taxon>Melanomma</taxon>
    </lineage>
</organism>
<keyword evidence="2" id="KW-1185">Reference proteome</keyword>
<reference evidence="1" key="1">
    <citation type="journal article" date="2020" name="Stud. Mycol.">
        <title>101 Dothideomycetes genomes: a test case for predicting lifestyles and emergence of pathogens.</title>
        <authorList>
            <person name="Haridas S."/>
            <person name="Albert R."/>
            <person name="Binder M."/>
            <person name="Bloem J."/>
            <person name="Labutti K."/>
            <person name="Salamov A."/>
            <person name="Andreopoulos B."/>
            <person name="Baker S."/>
            <person name="Barry K."/>
            <person name="Bills G."/>
            <person name="Bluhm B."/>
            <person name="Cannon C."/>
            <person name="Castanera R."/>
            <person name="Culley D."/>
            <person name="Daum C."/>
            <person name="Ezra D."/>
            <person name="Gonzalez J."/>
            <person name="Henrissat B."/>
            <person name="Kuo A."/>
            <person name="Liang C."/>
            <person name="Lipzen A."/>
            <person name="Lutzoni F."/>
            <person name="Magnuson J."/>
            <person name="Mondo S."/>
            <person name="Nolan M."/>
            <person name="Ohm R."/>
            <person name="Pangilinan J."/>
            <person name="Park H.-J."/>
            <person name="Ramirez L."/>
            <person name="Alfaro M."/>
            <person name="Sun H."/>
            <person name="Tritt A."/>
            <person name="Yoshinaga Y."/>
            <person name="Zwiers L.-H."/>
            <person name="Turgeon B."/>
            <person name="Goodwin S."/>
            <person name="Spatafora J."/>
            <person name="Crous P."/>
            <person name="Grigoriev I."/>
        </authorList>
    </citation>
    <scope>NUCLEOTIDE SEQUENCE</scope>
    <source>
        <strain evidence="1">CBS 109.77</strain>
    </source>
</reference>
<name>A0A6A6XX72_9PLEO</name>
<dbReference type="OrthoDB" id="3598729at2759"/>
<feature type="non-terminal residue" evidence="1">
    <location>
        <position position="1"/>
    </location>
</feature>
<accession>A0A6A6XX72</accession>
<sequence length="126" mass="12950">CSSSTISSCLCCVAHSKGVHPYLSPMHMLLLPVASSNVTIPWCLLCTANNNGVDPFMSCALTSTRSPSSSSFTTASTVVSPISAALNSGVHPSLFFKSALTSPVSSKSLTIAVCPFDTAHDSGVNP</sequence>